<keyword evidence="2" id="KW-1185">Reference proteome</keyword>
<evidence type="ECO:0000313" key="1">
    <source>
        <dbReference type="EMBL" id="MBA2176845.1"/>
    </source>
</evidence>
<dbReference type="Proteomes" id="UP000571017">
    <property type="component" value="Unassembled WGS sequence"/>
</dbReference>
<organism evidence="1 2">
    <name type="scientific">Halobacillus locisalis</name>
    <dbReference type="NCBI Taxonomy" id="220753"/>
    <lineage>
        <taxon>Bacteria</taxon>
        <taxon>Bacillati</taxon>
        <taxon>Bacillota</taxon>
        <taxon>Bacilli</taxon>
        <taxon>Bacillales</taxon>
        <taxon>Bacillaceae</taxon>
        <taxon>Halobacillus</taxon>
    </lineage>
</organism>
<name>A0A838CYQ7_9BACI</name>
<evidence type="ECO:0000313" key="2">
    <source>
        <dbReference type="Proteomes" id="UP000571017"/>
    </source>
</evidence>
<proteinExistence type="predicted"/>
<dbReference type="AlphaFoldDB" id="A0A838CYQ7"/>
<protein>
    <submittedName>
        <fullName evidence="1">Uncharacterized protein</fullName>
    </submittedName>
</protein>
<sequence>MTANEMVLQGISENTTQVERRVNKYAQDALWNQSLSIANKEEESYQNPLLLQMQEIIETHGEIHQYQYNDHDYEFVRTHPDNQFLWVISESGTDLINLSSIRLDSKGTPSFRNYAEAILNESGDHVKEIYHYHGKGLKKLSQGDVSKVLDAYELSFSENQLKKPMSICLMYDVNLSIHEVYWQKNEAVGEGIDSSDITDPDVVGCIFVSEGESNIVERFDIWFDEEGNHYVCLPSYGNSEFELDDYLIEDLLMD</sequence>
<reference evidence="1 2" key="1">
    <citation type="journal article" date="2004" name="Extremophiles">
        <title>Halobacillus locisalis sp. nov., a halophilic bacterium isolated from a marine solar saltern of the Yellow Sea in Korea.</title>
        <authorList>
            <person name="Yoon J.H."/>
            <person name="Kang K.H."/>
            <person name="Oh T.K."/>
            <person name="Park Y.H."/>
        </authorList>
    </citation>
    <scope>NUCLEOTIDE SEQUENCE [LARGE SCALE GENOMIC DNA]</scope>
    <source>
        <strain evidence="1 2">KCTC 3788</strain>
    </source>
</reference>
<gene>
    <name evidence="1" type="ORF">H0266_18355</name>
</gene>
<comment type="caution">
    <text evidence="1">The sequence shown here is derived from an EMBL/GenBank/DDBJ whole genome shotgun (WGS) entry which is preliminary data.</text>
</comment>
<accession>A0A838CYQ7</accession>
<dbReference type="RefSeq" id="WP_181473906.1">
    <property type="nucleotide sequence ID" value="NZ_JACEFG010000005.1"/>
</dbReference>
<dbReference type="EMBL" id="JACEFG010000005">
    <property type="protein sequence ID" value="MBA2176845.1"/>
    <property type="molecule type" value="Genomic_DNA"/>
</dbReference>